<keyword evidence="2" id="KW-0813">Transport</keyword>
<protein>
    <submittedName>
        <fullName evidence="9">MFS transporter</fullName>
    </submittedName>
</protein>
<dbReference type="EMBL" id="JABVEC010000034">
    <property type="protein sequence ID" value="MBC6469993.1"/>
    <property type="molecule type" value="Genomic_DNA"/>
</dbReference>
<keyword evidence="4 7" id="KW-0812">Transmembrane</keyword>
<feature type="transmembrane region" description="Helical" evidence="7">
    <location>
        <begin position="172"/>
        <end position="199"/>
    </location>
</feature>
<dbReference type="InterPro" id="IPR036259">
    <property type="entry name" value="MFS_trans_sf"/>
</dbReference>
<name>A0ABR7M041_9ACTN</name>
<feature type="transmembrane region" description="Helical" evidence="7">
    <location>
        <begin position="322"/>
        <end position="340"/>
    </location>
</feature>
<feature type="transmembrane region" description="Helical" evidence="7">
    <location>
        <begin position="361"/>
        <end position="380"/>
    </location>
</feature>
<evidence type="ECO:0000313" key="10">
    <source>
        <dbReference type="Proteomes" id="UP000805614"/>
    </source>
</evidence>
<proteinExistence type="predicted"/>
<gene>
    <name evidence="9" type="ORF">HKK74_31540</name>
</gene>
<accession>A0ABR7M041</accession>
<dbReference type="PANTHER" id="PTHR23513">
    <property type="entry name" value="INTEGRAL MEMBRANE EFFLUX PROTEIN-RELATED"/>
    <property type="match status" value="1"/>
</dbReference>
<keyword evidence="5 7" id="KW-1133">Transmembrane helix</keyword>
<evidence type="ECO:0000256" key="6">
    <source>
        <dbReference type="ARBA" id="ARBA00023136"/>
    </source>
</evidence>
<keyword evidence="6 7" id="KW-0472">Membrane</keyword>
<evidence type="ECO:0000256" key="7">
    <source>
        <dbReference type="SAM" id="Phobius"/>
    </source>
</evidence>
<dbReference type="PANTHER" id="PTHR23513:SF6">
    <property type="entry name" value="MAJOR FACILITATOR SUPERFAMILY ASSOCIATED DOMAIN-CONTAINING PROTEIN"/>
    <property type="match status" value="1"/>
</dbReference>
<dbReference type="InterPro" id="IPR010290">
    <property type="entry name" value="TM_effector"/>
</dbReference>
<dbReference type="CDD" id="cd06173">
    <property type="entry name" value="MFS_MefA_like"/>
    <property type="match status" value="1"/>
</dbReference>
<evidence type="ECO:0000256" key="2">
    <source>
        <dbReference type="ARBA" id="ARBA00022448"/>
    </source>
</evidence>
<feature type="transmembrane region" description="Helical" evidence="7">
    <location>
        <begin position="386"/>
        <end position="405"/>
    </location>
</feature>
<evidence type="ECO:0000256" key="3">
    <source>
        <dbReference type="ARBA" id="ARBA00022475"/>
    </source>
</evidence>
<feature type="domain" description="Major facilitator superfamily (MFS) profile" evidence="8">
    <location>
        <begin position="21"/>
        <end position="412"/>
    </location>
</feature>
<dbReference type="Proteomes" id="UP000805614">
    <property type="component" value="Unassembled WGS sequence"/>
</dbReference>
<dbReference type="Gene3D" id="1.20.1250.20">
    <property type="entry name" value="MFS general substrate transporter like domains"/>
    <property type="match status" value="1"/>
</dbReference>
<evidence type="ECO:0000256" key="4">
    <source>
        <dbReference type="ARBA" id="ARBA00022692"/>
    </source>
</evidence>
<sequence length="430" mass="43895">MATVEREGPKHGTGQRRGARNVGVLVSFTAITNLADGVTKVALPLMAVGLTDSPALVAGVGFTLTLPWLLIALHIGVLVDRADRRRLVSLAEGMRLVVVAALLLAVAADALSLPLLYLAGLVLGVAEVVAQTSLTSLVPAAVPRERLERVNGWVAGAETVANEFAGPALGGLLLTAGAGVALGSTAAAYVAGLLLIMLLAGGFRARPTGAAGRPPAPVRADIAVGLRFLWSHPLLRTMTLTIAVLAGAWSAWLVLLPSYAEEAHLSEQAYGLVLSCLGLGGLTGVFAVGTVNRLMGRRRVLFADLLGTFAMLAVPVVTANPWAVAAGAFAGGVGGTLWTVNSRTIVQLTVPDELMGRFNAAARLLGWGTLPLGAALAGAIAQLAGVQAAFIVFAAAAVVAVVPFLRTVTPAALAEIFPPGGRPRESTGRA</sequence>
<dbReference type="PROSITE" id="PS50850">
    <property type="entry name" value="MFS"/>
    <property type="match status" value="1"/>
</dbReference>
<reference evidence="9 10" key="1">
    <citation type="submission" date="2020-06" db="EMBL/GenBank/DDBJ databases">
        <title>Actinomadura xiongansis sp. nov., isolated from soil of Baiyangdian.</title>
        <authorList>
            <person name="Zhang X."/>
        </authorList>
    </citation>
    <scope>NUCLEOTIDE SEQUENCE [LARGE SCALE GENOMIC DNA]</scope>
    <source>
        <strain evidence="9 10">HBUM206468</strain>
    </source>
</reference>
<organism evidence="9 10">
    <name type="scientific">Actinomadura alba</name>
    <dbReference type="NCBI Taxonomy" id="406431"/>
    <lineage>
        <taxon>Bacteria</taxon>
        <taxon>Bacillati</taxon>
        <taxon>Actinomycetota</taxon>
        <taxon>Actinomycetes</taxon>
        <taxon>Streptosporangiales</taxon>
        <taxon>Thermomonosporaceae</taxon>
        <taxon>Actinomadura</taxon>
    </lineage>
</organism>
<evidence type="ECO:0000259" key="8">
    <source>
        <dbReference type="PROSITE" id="PS50850"/>
    </source>
</evidence>
<evidence type="ECO:0000256" key="1">
    <source>
        <dbReference type="ARBA" id="ARBA00004651"/>
    </source>
</evidence>
<feature type="transmembrane region" description="Helical" evidence="7">
    <location>
        <begin position="234"/>
        <end position="256"/>
    </location>
</feature>
<dbReference type="RefSeq" id="WP_187247033.1">
    <property type="nucleotide sequence ID" value="NZ_BAAAOK010000017.1"/>
</dbReference>
<feature type="transmembrane region" description="Helical" evidence="7">
    <location>
        <begin position="96"/>
        <end position="119"/>
    </location>
</feature>
<feature type="transmembrane region" description="Helical" evidence="7">
    <location>
        <begin position="300"/>
        <end position="316"/>
    </location>
</feature>
<feature type="transmembrane region" description="Helical" evidence="7">
    <location>
        <begin position="55"/>
        <end position="75"/>
    </location>
</feature>
<feature type="transmembrane region" description="Helical" evidence="7">
    <location>
        <begin position="268"/>
        <end position="288"/>
    </location>
</feature>
<keyword evidence="3" id="KW-1003">Cell membrane</keyword>
<comment type="subcellular location">
    <subcellularLocation>
        <location evidence="1">Cell membrane</location>
        <topology evidence="1">Multi-pass membrane protein</topology>
    </subcellularLocation>
</comment>
<feature type="transmembrane region" description="Helical" evidence="7">
    <location>
        <begin position="21"/>
        <end position="43"/>
    </location>
</feature>
<dbReference type="SUPFAM" id="SSF103473">
    <property type="entry name" value="MFS general substrate transporter"/>
    <property type="match status" value="1"/>
</dbReference>
<comment type="caution">
    <text evidence="9">The sequence shown here is derived from an EMBL/GenBank/DDBJ whole genome shotgun (WGS) entry which is preliminary data.</text>
</comment>
<evidence type="ECO:0000256" key="5">
    <source>
        <dbReference type="ARBA" id="ARBA00022989"/>
    </source>
</evidence>
<evidence type="ECO:0000313" key="9">
    <source>
        <dbReference type="EMBL" id="MBC6469993.1"/>
    </source>
</evidence>
<dbReference type="Pfam" id="PF05977">
    <property type="entry name" value="MFS_3"/>
    <property type="match status" value="1"/>
</dbReference>
<dbReference type="InterPro" id="IPR020846">
    <property type="entry name" value="MFS_dom"/>
</dbReference>
<keyword evidence="10" id="KW-1185">Reference proteome</keyword>